<dbReference type="Proteomes" id="UP000697107">
    <property type="component" value="Unassembled WGS sequence"/>
</dbReference>
<reference evidence="1" key="1">
    <citation type="submission" date="2018-10" db="EMBL/GenBank/DDBJ databases">
        <title>Effector identification in a new, highly contiguous assembly of the strawberry crown rot pathogen Phytophthora cactorum.</title>
        <authorList>
            <person name="Armitage A.D."/>
            <person name="Nellist C.F."/>
            <person name="Bates H."/>
            <person name="Vickerstaff R.J."/>
            <person name="Harrison R.J."/>
        </authorList>
    </citation>
    <scope>NUCLEOTIDE SEQUENCE</scope>
    <source>
        <strain evidence="1">4032</strain>
        <strain evidence="2">4040</strain>
        <strain evidence="3">P415</strain>
    </source>
</reference>
<name>A0A8T1KEZ4_9STRA</name>
<evidence type="ECO:0000313" key="4">
    <source>
        <dbReference type="Proteomes" id="UP000774804"/>
    </source>
</evidence>
<dbReference type="EMBL" id="RCML01000596">
    <property type="protein sequence ID" value="KAG2972961.1"/>
    <property type="molecule type" value="Genomic_DNA"/>
</dbReference>
<protein>
    <submittedName>
        <fullName evidence="1">Uncharacterized protein</fullName>
    </submittedName>
</protein>
<gene>
    <name evidence="1" type="ORF">PC115_g14814</name>
    <name evidence="2" type="ORF">PC117_g15570</name>
    <name evidence="3" type="ORF">PC118_g15393</name>
</gene>
<evidence type="ECO:0000313" key="2">
    <source>
        <dbReference type="EMBL" id="KAG2923895.1"/>
    </source>
</evidence>
<evidence type="ECO:0000313" key="3">
    <source>
        <dbReference type="EMBL" id="KAG2972961.1"/>
    </source>
</evidence>
<dbReference type="Proteomes" id="UP000736787">
    <property type="component" value="Unassembled WGS sequence"/>
</dbReference>
<comment type="caution">
    <text evidence="1">The sequence shown here is derived from an EMBL/GenBank/DDBJ whole genome shotgun (WGS) entry which is preliminary data.</text>
</comment>
<dbReference type="EMBL" id="RCMK01000524">
    <property type="protein sequence ID" value="KAG2923895.1"/>
    <property type="molecule type" value="Genomic_DNA"/>
</dbReference>
<evidence type="ECO:0000313" key="1">
    <source>
        <dbReference type="EMBL" id="KAG2904885.1"/>
    </source>
</evidence>
<accession>A0A8T1KEZ4</accession>
<organism evidence="1 4">
    <name type="scientific">Phytophthora cactorum</name>
    <dbReference type="NCBI Taxonomy" id="29920"/>
    <lineage>
        <taxon>Eukaryota</taxon>
        <taxon>Sar</taxon>
        <taxon>Stramenopiles</taxon>
        <taxon>Oomycota</taxon>
        <taxon>Peronosporomycetes</taxon>
        <taxon>Peronosporales</taxon>
        <taxon>Peronosporaceae</taxon>
        <taxon>Phytophthora</taxon>
    </lineage>
</organism>
<proteinExistence type="predicted"/>
<dbReference type="AlphaFoldDB" id="A0A8T1KEZ4"/>
<dbReference type="Proteomes" id="UP000774804">
    <property type="component" value="Unassembled WGS sequence"/>
</dbReference>
<sequence length="91" mass="10549">MCIGTLNLNTRKHNTCMRSGTFRFDPWWTEAKHAVFQYNCCQWTNENHGTTSFTLVKHWTTANPSFGTLTPLIVFCHTARACILARRHFSL</sequence>
<dbReference type="EMBL" id="RCMI01000579">
    <property type="protein sequence ID" value="KAG2904885.1"/>
    <property type="molecule type" value="Genomic_DNA"/>
</dbReference>